<keyword evidence="1" id="KW-0472">Membrane</keyword>
<dbReference type="Proteomes" id="UP000689967">
    <property type="component" value="Unassembled WGS sequence"/>
</dbReference>
<protein>
    <submittedName>
        <fullName evidence="2">Uncharacterized protein</fullName>
    </submittedName>
</protein>
<reference evidence="2 3" key="1">
    <citation type="submission" date="2021-01" db="EMBL/GenBank/DDBJ databases">
        <title>Roseomonas sp. nov, a bacterium isolated from an oil production mixture in Yumen Oilfield.</title>
        <authorList>
            <person name="Wu D."/>
        </authorList>
    </citation>
    <scope>NUCLEOTIDE SEQUENCE [LARGE SCALE GENOMIC DNA]</scope>
    <source>
        <strain evidence="2 3">ROY-5-3</strain>
    </source>
</reference>
<dbReference type="RefSeq" id="WP_216877917.1">
    <property type="nucleotide sequence ID" value="NZ_JAERQM010000006.1"/>
</dbReference>
<proteinExistence type="predicted"/>
<gene>
    <name evidence="2" type="ORF">JJQ90_19415</name>
</gene>
<organism evidence="2 3">
    <name type="scientific">Falsiroseomonas oleicola</name>
    <dbReference type="NCBI Taxonomy" id="2801474"/>
    <lineage>
        <taxon>Bacteria</taxon>
        <taxon>Pseudomonadati</taxon>
        <taxon>Pseudomonadota</taxon>
        <taxon>Alphaproteobacteria</taxon>
        <taxon>Acetobacterales</taxon>
        <taxon>Roseomonadaceae</taxon>
        <taxon>Falsiroseomonas</taxon>
    </lineage>
</organism>
<keyword evidence="3" id="KW-1185">Reference proteome</keyword>
<dbReference type="EMBL" id="JAERQM010000006">
    <property type="protein sequence ID" value="MBU8545901.1"/>
    <property type="molecule type" value="Genomic_DNA"/>
</dbReference>
<feature type="transmembrane region" description="Helical" evidence="1">
    <location>
        <begin position="202"/>
        <end position="226"/>
    </location>
</feature>
<keyword evidence="1" id="KW-0812">Transmembrane</keyword>
<keyword evidence="1" id="KW-1133">Transmembrane helix</keyword>
<evidence type="ECO:0000256" key="1">
    <source>
        <dbReference type="SAM" id="Phobius"/>
    </source>
</evidence>
<evidence type="ECO:0000313" key="2">
    <source>
        <dbReference type="EMBL" id="MBU8545901.1"/>
    </source>
</evidence>
<evidence type="ECO:0000313" key="3">
    <source>
        <dbReference type="Proteomes" id="UP000689967"/>
    </source>
</evidence>
<accession>A0ABS6HC27</accession>
<sequence length="227" mass="24237">MAEPLSAPDIRGFVDAVTGNRIDGWAFEPAQPTERVVVELRLDGQTVATSVADRHRADLIRAGIGDAFHGFRFLLRPAWAERRAELSVLARGVEGGEVVLPLLRHGAPQDARPEARPAAPNPQVVKAIEQLAAGQRALEARLQELAQRPEPPMAALAAEPADFEQRMEVLEAWVARLDERLASLQSAAPAPRGAGPAGLDTWQVVLIALLAVTGLGGLTVFALVLAL</sequence>
<comment type="caution">
    <text evidence="2">The sequence shown here is derived from an EMBL/GenBank/DDBJ whole genome shotgun (WGS) entry which is preliminary data.</text>
</comment>
<name>A0ABS6HC27_9PROT</name>